<evidence type="ECO:0000313" key="5">
    <source>
        <dbReference type="EMBL" id="MFC6663610.1"/>
    </source>
</evidence>
<dbReference type="Proteomes" id="UP001596317">
    <property type="component" value="Unassembled WGS sequence"/>
</dbReference>
<dbReference type="InterPro" id="IPR050109">
    <property type="entry name" value="HTH-type_TetR-like_transc_reg"/>
</dbReference>
<gene>
    <name evidence="4" type="ORF">ACFP90_24870</name>
    <name evidence="5" type="ORF">ACFP90_26715</name>
</gene>
<dbReference type="Gene3D" id="1.10.357.10">
    <property type="entry name" value="Tetracycline Repressor, domain 2"/>
    <property type="match status" value="1"/>
</dbReference>
<evidence type="ECO:0000259" key="3">
    <source>
        <dbReference type="PROSITE" id="PS50977"/>
    </source>
</evidence>
<dbReference type="InterPro" id="IPR009057">
    <property type="entry name" value="Homeodomain-like_sf"/>
</dbReference>
<dbReference type="InterPro" id="IPR001647">
    <property type="entry name" value="HTH_TetR"/>
</dbReference>
<reference evidence="6" key="2">
    <citation type="journal article" date="2019" name="Int. J. Syst. Evol. Microbiol.">
        <title>The Global Catalogue of Microorganisms (GCM) 10K type strain sequencing project: providing services to taxonomists for standard genome sequencing and annotation.</title>
        <authorList>
            <consortium name="The Broad Institute Genomics Platform"/>
            <consortium name="The Broad Institute Genome Sequencing Center for Infectious Disease"/>
            <person name="Wu L."/>
            <person name="Ma J."/>
        </authorList>
    </citation>
    <scope>NUCLEOTIDE SEQUENCE [LARGE SCALE GENOMIC DNA]</scope>
    <source>
        <strain evidence="6">CCUG 63830</strain>
    </source>
</reference>
<name>A0ABW1ZV77_9DEIO</name>
<dbReference type="SUPFAM" id="SSF46689">
    <property type="entry name" value="Homeodomain-like"/>
    <property type="match status" value="1"/>
</dbReference>
<dbReference type="EMBL" id="JBHSWB010000003">
    <property type="protein sequence ID" value="MFC6663277.1"/>
    <property type="molecule type" value="Genomic_DNA"/>
</dbReference>
<organism evidence="5 6">
    <name type="scientific">Deinococcus multiflagellatus</name>
    <dbReference type="NCBI Taxonomy" id="1656887"/>
    <lineage>
        <taxon>Bacteria</taxon>
        <taxon>Thermotogati</taxon>
        <taxon>Deinococcota</taxon>
        <taxon>Deinococci</taxon>
        <taxon>Deinococcales</taxon>
        <taxon>Deinococcaceae</taxon>
        <taxon>Deinococcus</taxon>
    </lineage>
</organism>
<dbReference type="EMBL" id="JBHSWB010000003">
    <property type="protein sequence ID" value="MFC6663610.1"/>
    <property type="molecule type" value="Genomic_DNA"/>
</dbReference>
<comment type="caution">
    <text evidence="5">The sequence shown here is derived from an EMBL/GenBank/DDBJ whole genome shotgun (WGS) entry which is preliminary data.</text>
</comment>
<protein>
    <submittedName>
        <fullName evidence="5">TetR/AcrR family transcriptional regulator</fullName>
    </submittedName>
</protein>
<dbReference type="RefSeq" id="WP_224611304.1">
    <property type="nucleotide sequence ID" value="NZ_JAIQXV010000017.1"/>
</dbReference>
<evidence type="ECO:0000256" key="1">
    <source>
        <dbReference type="ARBA" id="ARBA00023125"/>
    </source>
</evidence>
<dbReference type="Pfam" id="PF00440">
    <property type="entry name" value="TetR_N"/>
    <property type="match status" value="1"/>
</dbReference>
<feature type="domain" description="HTH tetR-type" evidence="3">
    <location>
        <begin position="9"/>
        <end position="69"/>
    </location>
</feature>
<dbReference type="PRINTS" id="PR00455">
    <property type="entry name" value="HTHTETR"/>
</dbReference>
<proteinExistence type="predicted"/>
<dbReference type="Gene3D" id="1.10.10.60">
    <property type="entry name" value="Homeodomain-like"/>
    <property type="match status" value="1"/>
</dbReference>
<evidence type="ECO:0000313" key="4">
    <source>
        <dbReference type="EMBL" id="MFC6663277.1"/>
    </source>
</evidence>
<accession>A0ABW1ZV77</accession>
<keyword evidence="1 2" id="KW-0238">DNA-binding</keyword>
<dbReference type="PANTHER" id="PTHR30055:SF226">
    <property type="entry name" value="HTH-TYPE TRANSCRIPTIONAL REGULATOR PKSA"/>
    <property type="match status" value="1"/>
</dbReference>
<dbReference type="PROSITE" id="PS50977">
    <property type="entry name" value="HTH_TETR_2"/>
    <property type="match status" value="1"/>
</dbReference>
<keyword evidence="6" id="KW-1185">Reference proteome</keyword>
<dbReference type="InterPro" id="IPR036271">
    <property type="entry name" value="Tet_transcr_reg_TetR-rel_C_sf"/>
</dbReference>
<dbReference type="PANTHER" id="PTHR30055">
    <property type="entry name" value="HTH-TYPE TRANSCRIPTIONAL REGULATOR RUTR"/>
    <property type="match status" value="1"/>
</dbReference>
<feature type="DNA-binding region" description="H-T-H motif" evidence="2">
    <location>
        <begin position="32"/>
        <end position="51"/>
    </location>
</feature>
<evidence type="ECO:0000256" key="2">
    <source>
        <dbReference type="PROSITE-ProRule" id="PRU00335"/>
    </source>
</evidence>
<sequence length="195" mass="21892">MSDQDLPAPGARERLLDATIEVMAQEGFGRATTRSISTQAGVAEVTLFRLFKTKANLLVEVFLNLTNRYQEAALSPTGHLEADLQRVAEQYDRLARRHRKLMLRLLPEIAYTPALRKASAPLRQTLLRSLRGLFVHYQEAGHFPGRTPEDLMATFMGPMAGKIFLLGEVFEVETHFDPAQHVADFLHGVARHDNS</sequence>
<dbReference type="SUPFAM" id="SSF48498">
    <property type="entry name" value="Tetracyclin repressor-like, C-terminal domain"/>
    <property type="match status" value="1"/>
</dbReference>
<reference evidence="5" key="1">
    <citation type="journal article" date="2014" name="Int. J. Syst. Evol. Microbiol.">
        <title>Complete genome of a new Firmicutes species belonging to the dominant human colonic microbiota ('Ruminococcus bicirculans') reveals two chromosomes and a selective capacity to utilize plant glucans.</title>
        <authorList>
            <consortium name="NISC Comparative Sequencing Program"/>
            <person name="Wegmann U."/>
            <person name="Louis P."/>
            <person name="Goesmann A."/>
            <person name="Henrissat B."/>
            <person name="Duncan S.H."/>
            <person name="Flint H.J."/>
        </authorList>
    </citation>
    <scope>NUCLEOTIDE SEQUENCE</scope>
    <source>
        <strain evidence="5">NBRC 112888</strain>
    </source>
</reference>
<evidence type="ECO:0000313" key="6">
    <source>
        <dbReference type="Proteomes" id="UP001596317"/>
    </source>
</evidence>
<reference evidence="5" key="3">
    <citation type="submission" date="2024-09" db="EMBL/GenBank/DDBJ databases">
        <authorList>
            <person name="Sun Q."/>
            <person name="Mori K."/>
        </authorList>
    </citation>
    <scope>NUCLEOTIDE SEQUENCE</scope>
    <source>
        <strain evidence="5">NBRC 112888</strain>
    </source>
</reference>